<organism evidence="7 8">
    <name type="scientific">Phocaeicola faecium</name>
    <dbReference type="NCBI Taxonomy" id="2762213"/>
    <lineage>
        <taxon>Bacteria</taxon>
        <taxon>Pseudomonadati</taxon>
        <taxon>Bacteroidota</taxon>
        <taxon>Bacteroidia</taxon>
        <taxon>Bacteroidales</taxon>
        <taxon>Bacteroidaceae</taxon>
        <taxon>Phocaeicola</taxon>
    </lineage>
</organism>
<accession>A0ABR8VF85</accession>
<gene>
    <name evidence="7" type="ORF">H9626_12645</name>
</gene>
<evidence type="ECO:0000256" key="3">
    <source>
        <dbReference type="ARBA" id="ARBA00022801"/>
    </source>
</evidence>
<dbReference type="InterPro" id="IPR006710">
    <property type="entry name" value="Glyco_hydro_43"/>
</dbReference>
<evidence type="ECO:0000256" key="4">
    <source>
        <dbReference type="ARBA" id="ARBA00023295"/>
    </source>
</evidence>
<dbReference type="Pfam" id="PF04616">
    <property type="entry name" value="Glyco_hydro_43"/>
    <property type="match status" value="1"/>
</dbReference>
<dbReference type="CDD" id="cd18830">
    <property type="entry name" value="GH43_CjArb43A-like"/>
    <property type="match status" value="1"/>
</dbReference>
<feature type="signal peptide" evidence="6">
    <location>
        <begin position="1"/>
        <end position="20"/>
    </location>
</feature>
<evidence type="ECO:0000256" key="1">
    <source>
        <dbReference type="ARBA" id="ARBA00004834"/>
    </source>
</evidence>
<name>A0ABR8VF85_9BACT</name>
<keyword evidence="4 5" id="KW-0326">Glycosidase</keyword>
<dbReference type="SUPFAM" id="SSF75005">
    <property type="entry name" value="Arabinanase/levansucrase/invertase"/>
    <property type="match status" value="1"/>
</dbReference>
<protein>
    <submittedName>
        <fullName evidence="7">Arabinan endo-1,5-alpha-L-arabinosidase</fullName>
    </submittedName>
</protein>
<proteinExistence type="inferred from homology"/>
<dbReference type="Proteomes" id="UP000616346">
    <property type="component" value="Unassembled WGS sequence"/>
</dbReference>
<comment type="caution">
    <text evidence="7">The sequence shown here is derived from an EMBL/GenBank/DDBJ whole genome shotgun (WGS) entry which is preliminary data.</text>
</comment>
<reference evidence="7 8" key="1">
    <citation type="submission" date="2020-08" db="EMBL/GenBank/DDBJ databases">
        <title>A Genomic Blueprint of the Chicken Gut Microbiome.</title>
        <authorList>
            <person name="Gilroy R."/>
            <person name="Ravi A."/>
            <person name="Getino M."/>
            <person name="Pursley I."/>
            <person name="Horton D.L."/>
            <person name="Alikhan N.-F."/>
            <person name="Baker D."/>
            <person name="Gharbi K."/>
            <person name="Hall N."/>
            <person name="Watson M."/>
            <person name="Adriaenssens E.M."/>
            <person name="Foster-Nyarko E."/>
            <person name="Jarju S."/>
            <person name="Secka A."/>
            <person name="Antonio M."/>
            <person name="Oren A."/>
            <person name="Chaudhuri R."/>
            <person name="La Ragione R.M."/>
            <person name="Hildebrand F."/>
            <person name="Pallen M.J."/>
        </authorList>
    </citation>
    <scope>NUCLEOTIDE SEQUENCE [LARGE SCALE GENOMIC DNA]</scope>
    <source>
        <strain evidence="7 8">Sa1YUN3</strain>
    </source>
</reference>
<keyword evidence="6" id="KW-0732">Signal</keyword>
<evidence type="ECO:0000256" key="6">
    <source>
        <dbReference type="SAM" id="SignalP"/>
    </source>
</evidence>
<dbReference type="PANTHER" id="PTHR43301:SF3">
    <property type="entry name" value="ARABINAN ENDO-1,5-ALPHA-L-ARABINOSIDASE A-RELATED"/>
    <property type="match status" value="1"/>
</dbReference>
<comment type="pathway">
    <text evidence="1 5">Glycan metabolism; L-arabinan degradation.</text>
</comment>
<dbReference type="InterPro" id="IPR016840">
    <property type="entry name" value="Glyco_hydro_43_endo_a_Ara-ase"/>
</dbReference>
<dbReference type="PANTHER" id="PTHR43301">
    <property type="entry name" value="ARABINAN ENDO-1,5-ALPHA-L-ARABINOSIDASE"/>
    <property type="match status" value="1"/>
</dbReference>
<dbReference type="InterPro" id="IPR050727">
    <property type="entry name" value="GH43_arabinanases"/>
</dbReference>
<evidence type="ECO:0000313" key="7">
    <source>
        <dbReference type="EMBL" id="MBD8003051.1"/>
    </source>
</evidence>
<dbReference type="PIRSF" id="PIRSF026534">
    <property type="entry name" value="Endo_alpha-L-arabinosidase"/>
    <property type="match status" value="1"/>
</dbReference>
<dbReference type="RefSeq" id="WP_191710715.1">
    <property type="nucleotide sequence ID" value="NZ_JACSPQ010000019.1"/>
</dbReference>
<evidence type="ECO:0000256" key="5">
    <source>
        <dbReference type="PIRNR" id="PIRNR026534"/>
    </source>
</evidence>
<keyword evidence="3 5" id="KW-0378">Hydrolase</keyword>
<dbReference type="InterPro" id="IPR023296">
    <property type="entry name" value="Glyco_hydro_beta-prop_sf"/>
</dbReference>
<keyword evidence="8" id="KW-1185">Reference proteome</keyword>
<dbReference type="EMBL" id="JACSPQ010000019">
    <property type="protein sequence ID" value="MBD8003051.1"/>
    <property type="molecule type" value="Genomic_DNA"/>
</dbReference>
<dbReference type="Gene3D" id="2.115.10.20">
    <property type="entry name" value="Glycosyl hydrolase domain, family 43"/>
    <property type="match status" value="1"/>
</dbReference>
<feature type="chain" id="PRO_5046974181" evidence="6">
    <location>
        <begin position="21"/>
        <end position="339"/>
    </location>
</feature>
<evidence type="ECO:0000313" key="8">
    <source>
        <dbReference type="Proteomes" id="UP000616346"/>
    </source>
</evidence>
<comment type="similarity">
    <text evidence="2 5">Belongs to the glycosyl hydrolase 43 family.</text>
</comment>
<sequence>MKHNLLLSACLLVAVNAAYADTPVKTAVPSREIPIEQVMTHDPVLARQGDRFYLFATGEGVSVMSSSDLKTWKFEKPVFEEAPQWAVDAIKGYHGHTWAPDIIYHNGLYHLFYSCSAFAKNTSAIGHATNPTLDPSDARFKWTDQGKIIQSVPNRDMWNAIDPNIIIDEAGTPWMSFGSFWDGIKMVRLTDDLARVAQPEEWYSLSRRERSFELDDKDPGDGAVEAPFIMKHGDYYYLFVSFDYCCRGMKSNYKVVVGRSKTVTGPYLDKDGKSMAQGGGSLVIQGNTDYVGVGHNAAYHFDGKDYFICHAYSAKEDGAPKLIIREMTWTPDGWPIVAW</sequence>
<evidence type="ECO:0000256" key="2">
    <source>
        <dbReference type="ARBA" id="ARBA00009865"/>
    </source>
</evidence>